<feature type="transmembrane region" description="Helical" evidence="9">
    <location>
        <begin position="29"/>
        <end position="57"/>
    </location>
</feature>
<proteinExistence type="inferred from homology"/>
<feature type="transmembrane region" description="Helical" evidence="9">
    <location>
        <begin position="69"/>
        <end position="93"/>
    </location>
</feature>
<dbReference type="eggNOG" id="COG0815">
    <property type="taxonomic scope" value="Bacteria"/>
</dbReference>
<comment type="subcellular location">
    <subcellularLocation>
        <location evidence="9">Cell inner membrane</location>
        <topology evidence="9">Multi-pass membrane protein</topology>
    </subcellularLocation>
    <subcellularLocation>
        <location evidence="1">Cell membrane</location>
        <topology evidence="1">Multi-pass membrane protein</topology>
    </subcellularLocation>
</comment>
<gene>
    <name evidence="9" type="primary">lnt</name>
    <name evidence="11" type="ordered locus">LFE_0737</name>
</gene>
<keyword evidence="6 9" id="KW-1133">Transmembrane helix</keyword>
<evidence type="ECO:0000256" key="4">
    <source>
        <dbReference type="ARBA" id="ARBA00022679"/>
    </source>
</evidence>
<dbReference type="PROSITE" id="PS50263">
    <property type="entry name" value="CN_HYDROLASE"/>
    <property type="match status" value="1"/>
</dbReference>
<accession>I0IMF3</accession>
<dbReference type="KEGG" id="lfc:LFE_0737"/>
<evidence type="ECO:0000313" key="12">
    <source>
        <dbReference type="Proteomes" id="UP000007382"/>
    </source>
</evidence>
<feature type="transmembrane region" description="Helical" evidence="9">
    <location>
        <begin position="113"/>
        <end position="136"/>
    </location>
</feature>
<evidence type="ECO:0000256" key="3">
    <source>
        <dbReference type="ARBA" id="ARBA00022475"/>
    </source>
</evidence>
<protein>
    <recommendedName>
        <fullName evidence="9">Apolipoprotein N-acyltransferase</fullName>
        <shortName evidence="9">ALP N-acyltransferase</shortName>
        <ecNumber evidence="9">2.3.1.269</ecNumber>
    </recommendedName>
</protein>
<evidence type="ECO:0000256" key="6">
    <source>
        <dbReference type="ARBA" id="ARBA00022989"/>
    </source>
</evidence>
<dbReference type="PATRIC" id="fig|1162668.3.peg.868"/>
<dbReference type="Gene3D" id="3.60.110.10">
    <property type="entry name" value="Carbon-nitrogen hydrolase"/>
    <property type="match status" value="1"/>
</dbReference>
<keyword evidence="9" id="KW-0997">Cell inner membrane</keyword>
<feature type="domain" description="CN hydrolase" evidence="10">
    <location>
        <begin position="193"/>
        <end position="451"/>
    </location>
</feature>
<evidence type="ECO:0000256" key="9">
    <source>
        <dbReference type="HAMAP-Rule" id="MF_01148"/>
    </source>
</evidence>
<dbReference type="NCBIfam" id="TIGR00546">
    <property type="entry name" value="lnt"/>
    <property type="match status" value="1"/>
</dbReference>
<dbReference type="Pfam" id="PF20154">
    <property type="entry name" value="LNT_N"/>
    <property type="match status" value="1"/>
</dbReference>
<keyword evidence="12" id="KW-1185">Reference proteome</keyword>
<feature type="transmembrane region" description="Helical" evidence="9">
    <location>
        <begin position="464"/>
        <end position="482"/>
    </location>
</feature>
<dbReference type="STRING" id="1162668.LFE_0737"/>
<comment type="similarity">
    <text evidence="2 9">Belongs to the CN hydrolase family. Apolipoprotein N-acyltransferase subfamily.</text>
</comment>
<evidence type="ECO:0000256" key="8">
    <source>
        <dbReference type="ARBA" id="ARBA00023315"/>
    </source>
</evidence>
<dbReference type="PANTHER" id="PTHR38686">
    <property type="entry name" value="APOLIPOPROTEIN N-ACYLTRANSFERASE"/>
    <property type="match status" value="1"/>
</dbReference>
<dbReference type="HAMAP" id="MF_01148">
    <property type="entry name" value="Lnt"/>
    <property type="match status" value="1"/>
</dbReference>
<keyword evidence="8 9" id="KW-0012">Acyltransferase</keyword>
<organism evidence="11 12">
    <name type="scientific">Leptospirillum ferrooxidans (strain C2-3)</name>
    <dbReference type="NCBI Taxonomy" id="1162668"/>
    <lineage>
        <taxon>Bacteria</taxon>
        <taxon>Pseudomonadati</taxon>
        <taxon>Nitrospirota</taxon>
        <taxon>Nitrospiria</taxon>
        <taxon>Nitrospirales</taxon>
        <taxon>Nitrospiraceae</taxon>
        <taxon>Leptospirillum</taxon>
    </lineage>
</organism>
<dbReference type="PANTHER" id="PTHR38686:SF1">
    <property type="entry name" value="APOLIPOPROTEIN N-ACYLTRANSFERASE"/>
    <property type="match status" value="1"/>
</dbReference>
<comment type="pathway">
    <text evidence="9">Protein modification; lipoprotein biosynthesis (N-acyl transfer).</text>
</comment>
<reference evidence="11 12" key="1">
    <citation type="journal article" date="2012" name="J. Bacteriol.">
        <title>Complete Genome Sequence of Leptospirillum ferrooxidans Strain C2-3, Isolated from a Fresh Volcanic Ash Deposit on the Island of Miyake, Japan.</title>
        <authorList>
            <person name="Fujimura R."/>
            <person name="Sato Y."/>
            <person name="Nishizawa T."/>
            <person name="Oshima K."/>
            <person name="Kim S.-W."/>
            <person name="Hattori M."/>
            <person name="Kamijo T."/>
            <person name="Ohta H."/>
        </authorList>
    </citation>
    <scope>NUCLEOTIDE SEQUENCE [LARGE SCALE GENOMIC DNA]</scope>
    <source>
        <strain evidence="11 12">C2-3</strain>
    </source>
</reference>
<dbReference type="AlphaFoldDB" id="I0IMF3"/>
<comment type="catalytic activity">
    <reaction evidence="9">
        <text>N-terminal S-1,2-diacyl-sn-glyceryl-L-cysteinyl-[lipoprotein] + a glycerophospholipid = N-acyl-S-1,2-diacyl-sn-glyceryl-L-cysteinyl-[lipoprotein] + a 2-acyl-sn-glycero-3-phospholipid + H(+)</text>
        <dbReference type="Rhea" id="RHEA:48228"/>
        <dbReference type="Rhea" id="RHEA-COMP:14681"/>
        <dbReference type="Rhea" id="RHEA-COMP:14684"/>
        <dbReference type="ChEBI" id="CHEBI:15378"/>
        <dbReference type="ChEBI" id="CHEBI:136912"/>
        <dbReference type="ChEBI" id="CHEBI:140656"/>
        <dbReference type="ChEBI" id="CHEBI:140657"/>
        <dbReference type="ChEBI" id="CHEBI:140660"/>
        <dbReference type="EC" id="2.3.1.269"/>
    </reaction>
</comment>
<dbReference type="GO" id="GO:0042158">
    <property type="term" value="P:lipoprotein biosynthetic process"/>
    <property type="evidence" value="ECO:0007669"/>
    <property type="project" value="UniProtKB-UniRule"/>
</dbReference>
<sequence>MGWIFGVTEALTSLWWVVQTIHHFGHLPFILSFFSLFVLSSYLGLFTGLFLFGLDIWKKNDLNNPSNPVVLALFGACLWTILEVLRSELFTGFPLNPLGDLIWGQELLTPDLSILGATGMSFAIIFISGLLSAVILPIINKLSGKTSADLFRKQSLPAIAMSVLTLSAGFGSAELLSKESSAQETQHIKVGIIQGNIPQDQKWTSQYLKDTIRTYHQLSKQALSQDAKILLWPETAIPVVIDSPPRSIAKDLQKALNLPVPIVTGTIGLHREADRFRYSFSNDAALISNNGEILDRYTKIHLVPFGEYIPFPSIFGWLRNMTGITGDLIPGKHQKLFAPFKEEDSRSLPEFYKKIRIGPVICYEAMYPSLVHQLVLKGANLLVVFTDDAWYGKTAASHQLYQQTMIRAIEEGIPLLRAANSGYSGAISGRGKLIRTSGRFTKESITLTVPLDSHETFYQKYGEWVFRFSLVIFLFLLATRAMEPHNDGIKSSPLLDDMH</sequence>
<keyword evidence="5 9" id="KW-0812">Transmembrane</keyword>
<evidence type="ECO:0000256" key="2">
    <source>
        <dbReference type="ARBA" id="ARBA00010065"/>
    </source>
</evidence>
<dbReference type="InterPro" id="IPR045378">
    <property type="entry name" value="LNT_N"/>
</dbReference>
<comment type="function">
    <text evidence="9">Catalyzes the phospholipid dependent N-acylation of the N-terminal cysteine of apolipoprotein, the last step in lipoprotein maturation.</text>
</comment>
<dbReference type="Proteomes" id="UP000007382">
    <property type="component" value="Chromosome"/>
</dbReference>
<keyword evidence="11" id="KW-0449">Lipoprotein</keyword>
<keyword evidence="3 9" id="KW-1003">Cell membrane</keyword>
<reference evidence="12" key="2">
    <citation type="submission" date="2012-03" db="EMBL/GenBank/DDBJ databases">
        <title>The complete genome sequence of the pioneer microbe on fresh volcanic deposit, Leptospirillum ferrooxidans strain C2-3.</title>
        <authorList>
            <person name="Fujimura R."/>
            <person name="Sato Y."/>
            <person name="Nishizawa T."/>
            <person name="Nanba K."/>
            <person name="Oshima K."/>
            <person name="Hattori M."/>
            <person name="Kamijo T."/>
            <person name="Ohta H."/>
        </authorList>
    </citation>
    <scope>NUCLEOTIDE SEQUENCE [LARGE SCALE GENOMIC DNA]</scope>
    <source>
        <strain evidence="12">C2-3</strain>
    </source>
</reference>
<dbReference type="InterPro" id="IPR003010">
    <property type="entry name" value="C-N_Hydrolase"/>
</dbReference>
<evidence type="ECO:0000313" key="11">
    <source>
        <dbReference type="EMBL" id="BAM06452.1"/>
    </source>
</evidence>
<dbReference type="HOGENOM" id="CLU_019563_1_2_0"/>
<evidence type="ECO:0000256" key="7">
    <source>
        <dbReference type="ARBA" id="ARBA00023136"/>
    </source>
</evidence>
<dbReference type="InterPro" id="IPR036526">
    <property type="entry name" value="C-N_Hydrolase_sf"/>
</dbReference>
<keyword evidence="4 9" id="KW-0808">Transferase</keyword>
<dbReference type="EC" id="2.3.1.269" evidence="9"/>
<dbReference type="GO" id="GO:0005886">
    <property type="term" value="C:plasma membrane"/>
    <property type="evidence" value="ECO:0007669"/>
    <property type="project" value="UniProtKB-SubCell"/>
</dbReference>
<name>I0IMF3_LEPFC</name>
<evidence type="ECO:0000256" key="1">
    <source>
        <dbReference type="ARBA" id="ARBA00004651"/>
    </source>
</evidence>
<dbReference type="CDD" id="cd07571">
    <property type="entry name" value="ALP_N-acyl_transferase"/>
    <property type="match status" value="1"/>
</dbReference>
<evidence type="ECO:0000259" key="10">
    <source>
        <dbReference type="PROSITE" id="PS50263"/>
    </source>
</evidence>
<evidence type="ECO:0000256" key="5">
    <source>
        <dbReference type="ARBA" id="ARBA00022692"/>
    </source>
</evidence>
<dbReference type="UniPathway" id="UPA00666"/>
<dbReference type="SUPFAM" id="SSF56317">
    <property type="entry name" value="Carbon-nitrogen hydrolase"/>
    <property type="match status" value="1"/>
</dbReference>
<keyword evidence="7 9" id="KW-0472">Membrane</keyword>
<dbReference type="EMBL" id="AP012342">
    <property type="protein sequence ID" value="BAM06452.1"/>
    <property type="molecule type" value="Genomic_DNA"/>
</dbReference>
<comment type="caution">
    <text evidence="9">Lacks conserved residue(s) required for the propagation of feature annotation.</text>
</comment>
<dbReference type="InterPro" id="IPR004563">
    <property type="entry name" value="Apolipo_AcylTrfase"/>
</dbReference>
<dbReference type="Pfam" id="PF00795">
    <property type="entry name" value="CN_hydrolase"/>
    <property type="match status" value="1"/>
</dbReference>
<dbReference type="GO" id="GO:0016410">
    <property type="term" value="F:N-acyltransferase activity"/>
    <property type="evidence" value="ECO:0007669"/>
    <property type="project" value="UniProtKB-UniRule"/>
</dbReference>